<feature type="domain" description="Bacterial Ig-like" evidence="3">
    <location>
        <begin position="1133"/>
        <end position="1212"/>
    </location>
</feature>
<dbReference type="Pfam" id="PF17936">
    <property type="entry name" value="Big_6"/>
    <property type="match status" value="4"/>
</dbReference>
<feature type="domain" description="Bacterial Ig" evidence="2">
    <location>
        <begin position="505"/>
        <end position="584"/>
    </location>
</feature>
<feature type="domain" description="Bacterial Ig-like" evidence="3">
    <location>
        <begin position="424"/>
        <end position="503"/>
    </location>
</feature>
<reference evidence="5 6" key="1">
    <citation type="submission" date="2018-10" db="EMBL/GenBank/DDBJ databases">
        <title>The complete genome of Acinetobacter wuhouensis strain WCHAW010062.</title>
        <authorList>
            <person name="Hu Y."/>
            <person name="Long H."/>
            <person name="Feng Y."/>
            <person name="Zong Z."/>
        </authorList>
    </citation>
    <scope>NUCLEOTIDE SEQUENCE [LARGE SCALE GENOMIC DNA]</scope>
    <source>
        <strain evidence="5 6">WCHAW010062</strain>
    </source>
</reference>
<feature type="domain" description="Bacterial Ig" evidence="2">
    <location>
        <begin position="148"/>
        <end position="229"/>
    </location>
</feature>
<feature type="domain" description="Bacterial Ig-like" evidence="3">
    <location>
        <begin position="613"/>
        <end position="692"/>
    </location>
</feature>
<evidence type="ECO:0000259" key="3">
    <source>
        <dbReference type="Pfam" id="PF19077"/>
    </source>
</evidence>
<gene>
    <name evidence="5" type="ORF">CDG68_16590</name>
</gene>
<dbReference type="InterPro" id="IPR013783">
    <property type="entry name" value="Ig-like_fold"/>
</dbReference>
<feature type="region of interest" description="Disordered" evidence="1">
    <location>
        <begin position="297"/>
        <end position="343"/>
    </location>
</feature>
<protein>
    <submittedName>
        <fullName evidence="5">BapA prefix-like domain-containing protein</fullName>
    </submittedName>
</protein>
<dbReference type="NCBIfam" id="TIGR03661">
    <property type="entry name" value="T1SS_VCA0849"/>
    <property type="match status" value="1"/>
</dbReference>
<proteinExistence type="predicted"/>
<dbReference type="NCBIfam" id="NF033677">
    <property type="entry name" value="biofilm_BapA_N"/>
    <property type="match status" value="1"/>
</dbReference>
<feature type="compositionally biased region" description="Low complexity" evidence="1">
    <location>
        <begin position="1906"/>
        <end position="1922"/>
    </location>
</feature>
<dbReference type="EMBL" id="CP033133">
    <property type="protein sequence ID" value="AYO55173.1"/>
    <property type="molecule type" value="Genomic_DNA"/>
</dbReference>
<evidence type="ECO:0000256" key="1">
    <source>
        <dbReference type="SAM" id="MobiDB-lite"/>
    </source>
</evidence>
<dbReference type="Pfam" id="PF19077">
    <property type="entry name" value="Big_13"/>
    <property type="match status" value="8"/>
</dbReference>
<feature type="domain" description="Bacterial Ig-like" evidence="3">
    <location>
        <begin position="925"/>
        <end position="1004"/>
    </location>
</feature>
<dbReference type="Proteomes" id="UP000279962">
    <property type="component" value="Chromosome"/>
</dbReference>
<dbReference type="InterPro" id="IPR019960">
    <property type="entry name" value="T1SS_VCA0849"/>
</dbReference>
<feature type="compositionally biased region" description="Polar residues" evidence="1">
    <location>
        <begin position="1923"/>
        <end position="1946"/>
    </location>
</feature>
<feature type="region of interest" description="Disordered" evidence="1">
    <location>
        <begin position="140"/>
        <end position="168"/>
    </location>
</feature>
<feature type="domain" description="Bacterial Ig-like" evidence="3">
    <location>
        <begin position="1029"/>
        <end position="1108"/>
    </location>
</feature>
<feature type="domain" description="Bacterial Ig" evidence="2">
    <location>
        <begin position="317"/>
        <end position="392"/>
    </location>
</feature>
<dbReference type="Gene3D" id="2.60.40.10">
    <property type="entry name" value="Immunoglobulins"/>
    <property type="match status" value="8"/>
</dbReference>
<dbReference type="NCBIfam" id="NF033510">
    <property type="entry name" value="Ca_tandemer"/>
    <property type="match status" value="5"/>
</dbReference>
<sequence>MTNITIIGKESHQVLELVGVNKISLQDNSVVILKIPKDDVKSMVREGNSLVITLKNGETITIENYYNNQNNADNTVVFQENDGSLFVPGETTPEGVIVNYNPIDSIEPLLYHDGIAPVVPWILGAVGAGAVAAIAGSSNGDDNKDTTAPVKPVIDPIEAGSKDPIKGTGEAGAEVTVTYPDGSTVTATVGTDGKWSVPNPGLKDGDKVTAVVTDPAGNKSDPVTAEVNDTTPPDQPVLNPIEAGSKDPITGTAEPGSEVTVTYPDKTTATVTAGTDGKWSVVNPGLEEGEKVTAVATDPAGNKSDPVTTEVKDTTPPDQPELNPIEAGSKDPITGTAEPGSEVTVTYPDKTTATVTAGTDGKWSVPNPGLKEGGEVIAIATDPSGNESKPATEIVGKDVTAPETPAAPTQYLDNTDPVQGTFGTGTSTNDSTPGLIIPAPAAGETPKLYVDGAAVAATYDAATGTLTPTTPLSEGEHKLSYTLTDAAGNESDPSPALTLTVDTQAPDAPVVNPANTHDPITGTAEAGSTVSVSYPDGQGGTTTVTTTADADGHWSVPNPGLKDGDEVTATATDAAGNVSQPGNTVIDGTAPTAPAAPTQYLDNTDPVQGTFGTGTSTNDSTPGLIIPAPAAGETPKLYVDGAAVAATYDAGTGTLTPTTPLSEGEHKLSYTLTDAAGNESDPSPALTLTVDTIAPTAPAAPTQYLDNTDPVQGTFGTGTSTNDSTPGLIIPAPAAGETPKLYVDGAAVAATYDAATGTLTPTTPLSEGEHKLSYTLTDAAGNESDPSPALTLTVDTIAPTAPAAPTQYLDNTDPVQGTFGTGTSTNDSTPGLIIPAPAAGETPKLYVDGAAVAATYDAATGTLTPTTPLSEGEHKLSYTLTDAAGNESDPSPALTLTVDTIAPTAPAAPTQYLDNTDPVQGTFGTGTSTNDSTPGLIIPAPAAGETPKLYVDGAAVAATYDAATGTLTPTTPLSEGEHKLSYTLTDAAGNESDPSPALTLTVDTIAPTAPAAPTQYLDNTDPVQGTFGTGTSTNDSTPGLIIPAPAAGETPKLYVDGAAVAATYDAATGTLTPTTPLSEGEHKLSYTLTDAAGNESDPSPALTLTVDTIAPTAPAAPTQYLDNTDPVQGTFGTGTSTNDSTPGLIIPAPAAGETPKLYVDGAAVAATYDAATGTLTPTTPLSEGEHKLSYTLTDAAGNESDPSPALTLTVDTIAPTAPAAPTQYLDNTDPVQGTFGTGTSTNDSTPGLIIPAPAAGETPKLYVDGAAVAATYDAATGTLTPTTPLSEGEHKLSYTLTDAAGNESDPSPALTLTVNTTAPTAPILTLAEDTGLADGITSNDTVNVTGLEPGATWEYRTDGGAWLPGGSSTSFNLPEGKYTAGQVEVRQTDAAGNVSQVGQLPATTIDKTIATPVIIVQETGKSSTDNITMNTTLLVSNIEEGAMWEYSLDGGTSWTTGTSSNSFKAASDTTYDAGKIQVRQTDVAGNTATGMNATKIVFDNSILTPFLEFEEDTARLGGTNDDGVTKNGKVILSNLDPDLDYWEYTIDGGESWIGGEGNSFVLPQGTYTDYDLLVRVVNIAGQSSEGYFYQTVTVDTTIATPVIIVQETGKSSTDNITMNTTLLVSNIEEGAMWEYSLDGGTSWTTGTSSNSFKAASDTTYDAGKIQVRQTDVAGNTATGMNATKIVFDNSILTPFLEFEEDTARLGGTNDDGVTKNGKVILSNLDPDLDYWEYTIDGGDTWIGGEGNSFVLPQGTYTDYDLLVRVVNIAGQSSEGYFYETVTVDTTIPDVAIDPIVDSTSPITGTAEGNSVVIVNVIVNGVKGSDQYVSADPAGNWSISIPGLMPGQSVSAVSVDQAGNRSIVATETVPDATPSASFASKQYVDNVAADTGTDGATAKSNDATPNSSLADDSGTSSSENSSDVASTPSTFNGSSTDEVFQGNAGNDTYNMGTTGGSDTIYFALLNASHDTGGNGIDQANNFKIGKIETDANADVIDIHELLNDKISNALHTDSTGKVTLDPSSNLTEYVNVTYDGTNTHVQIDRDGKAGTTHTFTDVLILNDVKTDLLTLIQNNQLII</sequence>
<evidence type="ECO:0000259" key="4">
    <source>
        <dbReference type="Pfam" id="PF22783"/>
    </source>
</evidence>
<name>A0A3G2T4G6_9GAMM</name>
<evidence type="ECO:0000313" key="5">
    <source>
        <dbReference type="EMBL" id="AYO55173.1"/>
    </source>
</evidence>
<accession>A0A3G2T4G6</accession>
<dbReference type="Gene3D" id="3.30.420.430">
    <property type="match status" value="7"/>
</dbReference>
<evidence type="ECO:0000259" key="2">
    <source>
        <dbReference type="Pfam" id="PF17936"/>
    </source>
</evidence>
<dbReference type="Pfam" id="PF22783">
    <property type="entry name" value="BapA_N"/>
    <property type="match status" value="1"/>
</dbReference>
<organism evidence="5 6">
    <name type="scientific">Acinetobacter wuhouensis</name>
    <dbReference type="NCBI Taxonomy" id="1879050"/>
    <lineage>
        <taxon>Bacteria</taxon>
        <taxon>Pseudomonadati</taxon>
        <taxon>Pseudomonadota</taxon>
        <taxon>Gammaproteobacteria</taxon>
        <taxon>Moraxellales</taxon>
        <taxon>Moraxellaceae</taxon>
        <taxon>Acinetobacter</taxon>
    </lineage>
</organism>
<dbReference type="InterPro" id="IPR041498">
    <property type="entry name" value="Big_6"/>
</dbReference>
<dbReference type="InterPro" id="IPR048051">
    <property type="entry name" value="BapA-like_prefix-like"/>
</dbReference>
<feature type="domain" description="Bacterial Ig-like" evidence="3">
    <location>
        <begin position="821"/>
        <end position="900"/>
    </location>
</feature>
<dbReference type="InterPro" id="IPR044016">
    <property type="entry name" value="Big_13"/>
</dbReference>
<feature type="domain" description="Biofilm-associated protein BapA-like prefix-like" evidence="4">
    <location>
        <begin position="1"/>
        <end position="122"/>
    </location>
</feature>
<evidence type="ECO:0000313" key="6">
    <source>
        <dbReference type="Proteomes" id="UP000279962"/>
    </source>
</evidence>
<feature type="region of interest" description="Disordered" evidence="1">
    <location>
        <begin position="1893"/>
        <end position="1946"/>
    </location>
</feature>
<feature type="domain" description="Bacterial Ig-like" evidence="3">
    <location>
        <begin position="717"/>
        <end position="796"/>
    </location>
</feature>
<feature type="domain" description="Bacterial Ig-like" evidence="3">
    <location>
        <begin position="1237"/>
        <end position="1316"/>
    </location>
</feature>
<feature type="region of interest" description="Disordered" evidence="1">
    <location>
        <begin position="214"/>
        <end position="260"/>
    </location>
</feature>
<feature type="domain" description="Bacterial Ig" evidence="2">
    <location>
        <begin position="233"/>
        <end position="313"/>
    </location>
</feature>